<evidence type="ECO:0000259" key="3">
    <source>
        <dbReference type="PROSITE" id="PS50089"/>
    </source>
</evidence>
<dbReference type="SUPFAM" id="SSF57850">
    <property type="entry name" value="RING/U-box"/>
    <property type="match status" value="1"/>
</dbReference>
<dbReference type="PANTHER" id="PTHR46719">
    <property type="entry name" value="TRANSCRIPTION FACTOR C2H2 FAMILY-RELATED"/>
    <property type="match status" value="1"/>
</dbReference>
<keyword evidence="2" id="KW-1133">Transmembrane helix</keyword>
<feature type="transmembrane region" description="Helical" evidence="2">
    <location>
        <begin position="6"/>
        <end position="25"/>
    </location>
</feature>
<keyword evidence="2" id="KW-0812">Transmembrane</keyword>
<dbReference type="AlphaFoldDB" id="A0A2P6SBP5"/>
<feature type="domain" description="RING-type" evidence="3">
    <location>
        <begin position="87"/>
        <end position="129"/>
    </location>
</feature>
<dbReference type="Gene3D" id="3.30.40.10">
    <property type="entry name" value="Zinc/RING finger domain, C3HC4 (zinc finger)"/>
    <property type="match status" value="1"/>
</dbReference>
<accession>A0A2P6SBP5</accession>
<name>A0A2P6SBP5_ROSCH</name>
<keyword evidence="1" id="KW-0479">Metal-binding</keyword>
<dbReference type="Pfam" id="PF13639">
    <property type="entry name" value="zf-RING_2"/>
    <property type="match status" value="1"/>
</dbReference>
<dbReference type="InterPro" id="IPR013083">
    <property type="entry name" value="Znf_RING/FYVE/PHD"/>
</dbReference>
<evidence type="ECO:0000256" key="2">
    <source>
        <dbReference type="SAM" id="Phobius"/>
    </source>
</evidence>
<dbReference type="CDD" id="cd16454">
    <property type="entry name" value="RING-H2_PA-TM-RING"/>
    <property type="match status" value="1"/>
</dbReference>
<organism evidence="4 5">
    <name type="scientific">Rosa chinensis</name>
    <name type="common">China rose</name>
    <dbReference type="NCBI Taxonomy" id="74649"/>
    <lineage>
        <taxon>Eukaryota</taxon>
        <taxon>Viridiplantae</taxon>
        <taxon>Streptophyta</taxon>
        <taxon>Embryophyta</taxon>
        <taxon>Tracheophyta</taxon>
        <taxon>Spermatophyta</taxon>
        <taxon>Magnoliopsida</taxon>
        <taxon>eudicotyledons</taxon>
        <taxon>Gunneridae</taxon>
        <taxon>Pentapetalae</taxon>
        <taxon>rosids</taxon>
        <taxon>fabids</taxon>
        <taxon>Rosales</taxon>
        <taxon>Rosaceae</taxon>
        <taxon>Rosoideae</taxon>
        <taxon>Rosoideae incertae sedis</taxon>
        <taxon>Rosa</taxon>
    </lineage>
</organism>
<dbReference type="OrthoDB" id="8062037at2759"/>
<dbReference type="EMBL" id="PDCK01000039">
    <property type="protein sequence ID" value="PRQ56100.1"/>
    <property type="molecule type" value="Genomic_DNA"/>
</dbReference>
<dbReference type="GO" id="GO:0008270">
    <property type="term" value="F:zinc ion binding"/>
    <property type="evidence" value="ECO:0007669"/>
    <property type="project" value="UniProtKB-KW"/>
</dbReference>
<dbReference type="SMART" id="SM00184">
    <property type="entry name" value="RING"/>
    <property type="match status" value="1"/>
</dbReference>
<sequence>MSIISGLAYVLVILIILLSLASYFCSKRAHLSADTFDHSSSSIAGDQTSSSVQAGGAGLDEATITSYPKLAYSKVKLQYGNSTACCCSICLADYKETDMLLVLPHCGHLFHVKCVYPWLRLHATCPICRNSPSPPSLCISCSQITPLPNAPGVIST</sequence>
<evidence type="ECO:0000313" key="5">
    <source>
        <dbReference type="Proteomes" id="UP000238479"/>
    </source>
</evidence>
<dbReference type="InterPro" id="IPR045899">
    <property type="entry name" value="ATL71-like"/>
</dbReference>
<keyword evidence="1" id="KW-0862">Zinc</keyword>
<dbReference type="InterPro" id="IPR001841">
    <property type="entry name" value="Znf_RING"/>
</dbReference>
<evidence type="ECO:0000313" key="4">
    <source>
        <dbReference type="EMBL" id="PRQ56100.1"/>
    </source>
</evidence>
<evidence type="ECO:0000256" key="1">
    <source>
        <dbReference type="PROSITE-ProRule" id="PRU00175"/>
    </source>
</evidence>
<proteinExistence type="predicted"/>
<dbReference type="PANTHER" id="PTHR46719:SF7">
    <property type="entry name" value="RING-H2 FINGER PROTEIN ATL71-RELATED"/>
    <property type="match status" value="1"/>
</dbReference>
<comment type="caution">
    <text evidence="4">The sequence shown here is derived from an EMBL/GenBank/DDBJ whole genome shotgun (WGS) entry which is preliminary data.</text>
</comment>
<reference evidence="4 5" key="1">
    <citation type="journal article" date="2018" name="Nat. Genet.">
        <title>The Rosa genome provides new insights in the design of modern roses.</title>
        <authorList>
            <person name="Bendahmane M."/>
        </authorList>
    </citation>
    <scope>NUCLEOTIDE SEQUENCE [LARGE SCALE GENOMIC DNA]</scope>
    <source>
        <strain evidence="5">cv. Old Blush</strain>
    </source>
</reference>
<gene>
    <name evidence="4" type="ORF">RchiOBHm_Chr1g0332051</name>
</gene>
<dbReference type="OMA" id="NSTACCC"/>
<dbReference type="Proteomes" id="UP000238479">
    <property type="component" value="Chromosome 1"/>
</dbReference>
<keyword evidence="1" id="KW-0863">Zinc-finger</keyword>
<dbReference type="Gramene" id="PRQ56100">
    <property type="protein sequence ID" value="PRQ56100"/>
    <property type="gene ID" value="RchiOBHm_Chr1g0332051"/>
</dbReference>
<keyword evidence="2" id="KW-0472">Membrane</keyword>
<keyword evidence="5" id="KW-1185">Reference proteome</keyword>
<protein>
    <submittedName>
        <fullName evidence="4">Putative transcription factor C2H2 family</fullName>
    </submittedName>
</protein>
<dbReference type="PROSITE" id="PS50089">
    <property type="entry name" value="ZF_RING_2"/>
    <property type="match status" value="1"/>
</dbReference>